<dbReference type="Gene3D" id="3.30.70.270">
    <property type="match status" value="1"/>
</dbReference>
<dbReference type="GO" id="GO:1902201">
    <property type="term" value="P:negative regulation of bacterial-type flagellum-dependent cell motility"/>
    <property type="evidence" value="ECO:0007669"/>
    <property type="project" value="TreeGrafter"/>
</dbReference>
<dbReference type="InterPro" id="IPR000160">
    <property type="entry name" value="GGDEF_dom"/>
</dbReference>
<dbReference type="RefSeq" id="WP_143487844.1">
    <property type="nucleotide sequence ID" value="NZ_VJOY01000005.1"/>
</dbReference>
<sequence length="427" mass="47069">MRTPPPHRLSHFLPPALILGAGAVAGSLADMSSFFVSLFNVLPTLLLLLGGALCGVYGRLRQLFLLLVVYLLYYQLDTQVDHYQGNGTLRDDAPLVFHLGSLLLPLLYGVYGCWRERTHPLGDLLARSAVLLAVLGLADLLARAWPDALLGGMSTVFWPALQGNLVQLAYPLFLMAAGLLLAVYLRQPRPLHAAQALGLLALWWMLPRVFVLPHVLNTMSSLAMLALTVAVVHEAYQMAYRDELTGLPGRRALNERLQRLGRHYVLAMVDVDHFKRLNDRYGHDVGDQVLRMVAAHLRRVGGGGKAYRYGGEEFTLVFAGRDLEACRAPLETLRQTVEEYRLQVRDRHTRPKDDEQGRASRTGLAGQGIAVTVSIGVAFRTEEQPLPADVIKAADKALYAAKGAGRNRISVHGPRYRGAVRVARRAG</sequence>
<dbReference type="PANTHER" id="PTHR45138">
    <property type="entry name" value="REGULATORY COMPONENTS OF SENSORY TRANSDUCTION SYSTEM"/>
    <property type="match status" value="1"/>
</dbReference>
<feature type="transmembrane region" description="Helical" evidence="3">
    <location>
        <begin position="197"/>
        <end position="216"/>
    </location>
</feature>
<dbReference type="InterPro" id="IPR043128">
    <property type="entry name" value="Rev_trsase/Diguanyl_cyclase"/>
</dbReference>
<dbReference type="Proteomes" id="UP000315235">
    <property type="component" value="Unassembled WGS sequence"/>
</dbReference>
<dbReference type="InterPro" id="IPR029787">
    <property type="entry name" value="Nucleotide_cyclase"/>
</dbReference>
<keyword evidence="3" id="KW-0812">Transmembrane</keyword>
<keyword evidence="3" id="KW-0472">Membrane</keyword>
<keyword evidence="3" id="KW-1133">Transmembrane helix</keyword>
<evidence type="ECO:0000256" key="1">
    <source>
        <dbReference type="ARBA" id="ARBA00012528"/>
    </source>
</evidence>
<gene>
    <name evidence="5" type="ORF">FM069_08375</name>
</gene>
<reference evidence="5 6" key="1">
    <citation type="submission" date="2019-07" db="EMBL/GenBank/DDBJ databases">
        <title>Pseudomonas mangiferae sp. nov., isolated from bark of mango tree in Thailand.</title>
        <authorList>
            <person name="Srisuk N."/>
            <person name="Anurat P."/>
        </authorList>
    </citation>
    <scope>NUCLEOTIDE SEQUENCE [LARGE SCALE GENOMIC DNA]</scope>
    <source>
        <strain evidence="5 6">DMKU_BBB3-04</strain>
    </source>
</reference>
<dbReference type="GO" id="GO:0005886">
    <property type="term" value="C:plasma membrane"/>
    <property type="evidence" value="ECO:0007669"/>
    <property type="project" value="TreeGrafter"/>
</dbReference>
<dbReference type="PANTHER" id="PTHR45138:SF9">
    <property type="entry name" value="DIGUANYLATE CYCLASE DGCM-RELATED"/>
    <property type="match status" value="1"/>
</dbReference>
<accession>A0A553H029</accession>
<dbReference type="GO" id="GO:0052621">
    <property type="term" value="F:diguanylate cyclase activity"/>
    <property type="evidence" value="ECO:0007669"/>
    <property type="project" value="UniProtKB-EC"/>
</dbReference>
<dbReference type="Pfam" id="PF00990">
    <property type="entry name" value="GGDEF"/>
    <property type="match status" value="2"/>
</dbReference>
<keyword evidence="6" id="KW-1185">Reference proteome</keyword>
<evidence type="ECO:0000256" key="3">
    <source>
        <dbReference type="SAM" id="Phobius"/>
    </source>
</evidence>
<dbReference type="GO" id="GO:0043709">
    <property type="term" value="P:cell adhesion involved in single-species biofilm formation"/>
    <property type="evidence" value="ECO:0007669"/>
    <property type="project" value="TreeGrafter"/>
</dbReference>
<protein>
    <recommendedName>
        <fullName evidence="1">diguanylate cyclase</fullName>
        <ecNumber evidence="1">2.7.7.65</ecNumber>
    </recommendedName>
</protein>
<dbReference type="EC" id="2.7.7.65" evidence="1"/>
<dbReference type="OrthoDB" id="9812260at2"/>
<dbReference type="EMBL" id="VJOY01000005">
    <property type="protein sequence ID" value="TRX75108.1"/>
    <property type="molecule type" value="Genomic_DNA"/>
</dbReference>
<feature type="transmembrane region" description="Helical" evidence="3">
    <location>
        <begin position="165"/>
        <end position="185"/>
    </location>
</feature>
<dbReference type="InterPro" id="IPR050469">
    <property type="entry name" value="Diguanylate_Cyclase"/>
</dbReference>
<proteinExistence type="predicted"/>
<dbReference type="SMART" id="SM00267">
    <property type="entry name" value="GGDEF"/>
    <property type="match status" value="1"/>
</dbReference>
<comment type="caution">
    <text evidence="5">The sequence shown here is derived from an EMBL/GenBank/DDBJ whole genome shotgun (WGS) entry which is preliminary data.</text>
</comment>
<organism evidence="5 6">
    <name type="scientific">Pseudomonas mangiferae</name>
    <dbReference type="NCBI Taxonomy" id="2593654"/>
    <lineage>
        <taxon>Bacteria</taxon>
        <taxon>Pseudomonadati</taxon>
        <taxon>Pseudomonadota</taxon>
        <taxon>Gammaproteobacteria</taxon>
        <taxon>Pseudomonadales</taxon>
        <taxon>Pseudomonadaceae</taxon>
        <taxon>Pseudomonas</taxon>
    </lineage>
</organism>
<feature type="transmembrane region" description="Helical" evidence="3">
    <location>
        <begin position="60"/>
        <end position="76"/>
    </location>
</feature>
<feature type="transmembrane region" description="Helical" evidence="3">
    <location>
        <begin position="35"/>
        <end position="53"/>
    </location>
</feature>
<dbReference type="SUPFAM" id="SSF55073">
    <property type="entry name" value="Nucleotide cyclase"/>
    <property type="match status" value="1"/>
</dbReference>
<name>A0A553H029_9PSED</name>
<evidence type="ECO:0000259" key="4">
    <source>
        <dbReference type="PROSITE" id="PS50887"/>
    </source>
</evidence>
<dbReference type="AlphaFoldDB" id="A0A553H029"/>
<feature type="transmembrane region" description="Helical" evidence="3">
    <location>
        <begin position="126"/>
        <end position="145"/>
    </location>
</feature>
<comment type="catalytic activity">
    <reaction evidence="2">
        <text>2 GTP = 3',3'-c-di-GMP + 2 diphosphate</text>
        <dbReference type="Rhea" id="RHEA:24898"/>
        <dbReference type="ChEBI" id="CHEBI:33019"/>
        <dbReference type="ChEBI" id="CHEBI:37565"/>
        <dbReference type="ChEBI" id="CHEBI:58805"/>
        <dbReference type="EC" id="2.7.7.65"/>
    </reaction>
</comment>
<dbReference type="PROSITE" id="PS50887">
    <property type="entry name" value="GGDEF"/>
    <property type="match status" value="1"/>
</dbReference>
<dbReference type="CDD" id="cd01949">
    <property type="entry name" value="GGDEF"/>
    <property type="match status" value="1"/>
</dbReference>
<evidence type="ECO:0000256" key="2">
    <source>
        <dbReference type="ARBA" id="ARBA00034247"/>
    </source>
</evidence>
<feature type="transmembrane region" description="Helical" evidence="3">
    <location>
        <begin position="96"/>
        <end position="114"/>
    </location>
</feature>
<evidence type="ECO:0000313" key="5">
    <source>
        <dbReference type="EMBL" id="TRX75108.1"/>
    </source>
</evidence>
<feature type="domain" description="GGDEF" evidence="4">
    <location>
        <begin position="262"/>
        <end position="414"/>
    </location>
</feature>
<evidence type="ECO:0000313" key="6">
    <source>
        <dbReference type="Proteomes" id="UP000315235"/>
    </source>
</evidence>
<dbReference type="NCBIfam" id="TIGR00254">
    <property type="entry name" value="GGDEF"/>
    <property type="match status" value="1"/>
</dbReference>